<feature type="region of interest" description="C-terminal hotdog fold" evidence="9">
    <location>
        <begin position="1079"/>
        <end position="1232"/>
    </location>
</feature>
<dbReference type="PROSITE" id="PS00606">
    <property type="entry name" value="KS3_1"/>
    <property type="match status" value="1"/>
</dbReference>
<organism evidence="14 15">
    <name type="scientific">Penicillium digitatum (strain PHI26 / CECT 20796)</name>
    <name type="common">Green mold</name>
    <dbReference type="NCBI Taxonomy" id="1170229"/>
    <lineage>
        <taxon>Eukaryota</taxon>
        <taxon>Fungi</taxon>
        <taxon>Dikarya</taxon>
        <taxon>Ascomycota</taxon>
        <taxon>Pezizomycotina</taxon>
        <taxon>Eurotiomycetes</taxon>
        <taxon>Eurotiomycetidae</taxon>
        <taxon>Eurotiales</taxon>
        <taxon>Aspergillaceae</taxon>
        <taxon>Penicillium</taxon>
    </lineage>
</organism>
<dbReference type="SUPFAM" id="SSF55048">
    <property type="entry name" value="Probable ACP-binding domain of malonyl-CoA ACP transacylase"/>
    <property type="match status" value="1"/>
</dbReference>
<dbReference type="InterPro" id="IPR016039">
    <property type="entry name" value="Thiolase-like"/>
</dbReference>
<evidence type="ECO:0000256" key="8">
    <source>
        <dbReference type="ARBA" id="ARBA00029443"/>
    </source>
</evidence>
<dbReference type="GO" id="GO:0004312">
    <property type="term" value="F:fatty acid synthase activity"/>
    <property type="evidence" value="ECO:0007669"/>
    <property type="project" value="TreeGrafter"/>
</dbReference>
<dbReference type="InterPro" id="IPR036291">
    <property type="entry name" value="NAD(P)-bd_dom_sf"/>
</dbReference>
<keyword evidence="15" id="KW-1185">Reference proteome</keyword>
<evidence type="ECO:0000256" key="1">
    <source>
        <dbReference type="ARBA" id="ARBA00022450"/>
    </source>
</evidence>
<dbReference type="Gene3D" id="3.30.559.10">
    <property type="entry name" value="Chloramphenicol acetyltransferase-like domain"/>
    <property type="match status" value="1"/>
</dbReference>
<dbReference type="PROSITE" id="PS52019">
    <property type="entry name" value="PKS_MFAS_DH"/>
    <property type="match status" value="1"/>
</dbReference>
<dbReference type="Pfam" id="PF00698">
    <property type="entry name" value="Acyl_transf_1"/>
    <property type="match status" value="1"/>
</dbReference>
<feature type="domain" description="PKS/mFAS DH" evidence="13">
    <location>
        <begin position="929"/>
        <end position="1232"/>
    </location>
</feature>
<dbReference type="STRING" id="1170229.K9FD58"/>
<dbReference type="InterPro" id="IPR057326">
    <property type="entry name" value="KR_dom"/>
</dbReference>
<evidence type="ECO:0000313" key="15">
    <source>
        <dbReference type="Proteomes" id="UP000009882"/>
    </source>
</evidence>
<feature type="domain" description="Carrier" evidence="11">
    <location>
        <begin position="3607"/>
        <end position="3687"/>
    </location>
</feature>
<dbReference type="OrthoDB" id="329835at2759"/>
<accession>K9FD58</accession>
<dbReference type="InParanoid" id="K9FD58"/>
<dbReference type="Proteomes" id="UP000009882">
    <property type="component" value="Unassembled WGS sequence"/>
</dbReference>
<feature type="domain" description="Carrier" evidence="11">
    <location>
        <begin position="2400"/>
        <end position="2476"/>
    </location>
</feature>
<dbReference type="GO" id="GO:0032259">
    <property type="term" value="P:methylation"/>
    <property type="evidence" value="ECO:0007669"/>
    <property type="project" value="UniProtKB-KW"/>
</dbReference>
<dbReference type="PANTHER" id="PTHR43775:SF20">
    <property type="entry name" value="HYBRID PKS-NRPS SYNTHETASE APDA"/>
    <property type="match status" value="1"/>
</dbReference>
<dbReference type="InterPro" id="IPR018201">
    <property type="entry name" value="Ketoacyl_synth_AS"/>
</dbReference>
<evidence type="ECO:0000256" key="6">
    <source>
        <dbReference type="ARBA" id="ARBA00022737"/>
    </source>
</evidence>
<dbReference type="PROSITE" id="PS00455">
    <property type="entry name" value="AMP_BINDING"/>
    <property type="match status" value="1"/>
</dbReference>
<dbReference type="Pfam" id="PF07993">
    <property type="entry name" value="NAD_binding_4"/>
    <property type="match status" value="1"/>
</dbReference>
<dbReference type="Gene3D" id="3.40.50.150">
    <property type="entry name" value="Vaccinia Virus protein VP39"/>
    <property type="match status" value="1"/>
</dbReference>
<evidence type="ECO:0000256" key="7">
    <source>
        <dbReference type="ARBA" id="ARBA00023268"/>
    </source>
</evidence>
<dbReference type="InterPro" id="IPR036736">
    <property type="entry name" value="ACP-like_sf"/>
</dbReference>
<dbReference type="Gene3D" id="3.40.50.720">
    <property type="entry name" value="NAD(P)-binding Rossmann-like Domain"/>
    <property type="match status" value="3"/>
</dbReference>
<dbReference type="Pfam" id="PF00550">
    <property type="entry name" value="PP-binding"/>
    <property type="match status" value="2"/>
</dbReference>
<dbReference type="InterPro" id="IPR016035">
    <property type="entry name" value="Acyl_Trfase/lysoPLipase"/>
</dbReference>
<dbReference type="eggNOG" id="KOG1202">
    <property type="taxonomic scope" value="Eukaryota"/>
</dbReference>
<dbReference type="PANTHER" id="PTHR43775">
    <property type="entry name" value="FATTY ACID SYNTHASE"/>
    <property type="match status" value="1"/>
</dbReference>
<dbReference type="InterPro" id="IPR020806">
    <property type="entry name" value="PKS_PP-bd"/>
</dbReference>
<dbReference type="InterPro" id="IPR020807">
    <property type="entry name" value="PKS_DH"/>
</dbReference>
<dbReference type="SUPFAM" id="SSF53335">
    <property type="entry name" value="S-adenosyl-L-methionine-dependent methyltransferases"/>
    <property type="match status" value="1"/>
</dbReference>
<dbReference type="InterPro" id="IPR045851">
    <property type="entry name" value="AMP-bd_C_sf"/>
</dbReference>
<keyword evidence="2" id="KW-0597">Phosphoprotein</keyword>
<dbReference type="InterPro" id="IPR029063">
    <property type="entry name" value="SAM-dependent_MTases_sf"/>
</dbReference>
<dbReference type="Gene3D" id="3.40.47.10">
    <property type="match status" value="1"/>
</dbReference>
<proteinExistence type="inferred from homology"/>
<keyword evidence="3" id="KW-0436">Ligase</keyword>
<dbReference type="GO" id="GO:0009403">
    <property type="term" value="P:toxin biosynthetic process"/>
    <property type="evidence" value="ECO:0007669"/>
    <property type="project" value="UniProtKB-ARBA"/>
</dbReference>
<keyword evidence="5" id="KW-0808">Transferase</keyword>
<comment type="similarity">
    <text evidence="8">In the C-terminal section; belongs to the NRP synthetase family.</text>
</comment>
<dbReference type="Gene3D" id="3.10.129.110">
    <property type="entry name" value="Polyketide synthase dehydratase"/>
    <property type="match status" value="1"/>
</dbReference>
<keyword evidence="6" id="KW-0677">Repeat</keyword>
<dbReference type="GO" id="GO:1901336">
    <property type="term" value="P:lactone biosynthetic process"/>
    <property type="evidence" value="ECO:0007669"/>
    <property type="project" value="UniProtKB-ARBA"/>
</dbReference>
<dbReference type="GO" id="GO:0031177">
    <property type="term" value="F:phosphopantetheine binding"/>
    <property type="evidence" value="ECO:0007669"/>
    <property type="project" value="InterPro"/>
</dbReference>
<dbReference type="OMA" id="GMMCDDW"/>
<dbReference type="InterPro" id="IPR014030">
    <property type="entry name" value="Ketoacyl_synth_N"/>
</dbReference>
<dbReference type="Gene3D" id="3.30.70.3290">
    <property type="match status" value="1"/>
</dbReference>
<evidence type="ECO:0000259" key="11">
    <source>
        <dbReference type="PROSITE" id="PS50075"/>
    </source>
</evidence>
<dbReference type="InterPro" id="IPR049551">
    <property type="entry name" value="PKS_DH_C"/>
</dbReference>
<dbReference type="PROSITE" id="PS52004">
    <property type="entry name" value="KS3_2"/>
    <property type="match status" value="1"/>
</dbReference>
<feature type="region of interest" description="N-terminal hotdog fold" evidence="9">
    <location>
        <begin position="929"/>
        <end position="1064"/>
    </location>
</feature>
<evidence type="ECO:0000256" key="2">
    <source>
        <dbReference type="ARBA" id="ARBA00022553"/>
    </source>
</evidence>
<dbReference type="InterPro" id="IPR014043">
    <property type="entry name" value="Acyl_transferase_dom"/>
</dbReference>
<dbReference type="InterPro" id="IPR032821">
    <property type="entry name" value="PKS_assoc"/>
</dbReference>
<dbReference type="InterPro" id="IPR001242">
    <property type="entry name" value="Condensation_dom"/>
</dbReference>
<evidence type="ECO:0000313" key="14">
    <source>
        <dbReference type="EMBL" id="EKV06097.1"/>
    </source>
</evidence>
<protein>
    <submittedName>
        <fullName evidence="14">Equisetin synthetase, putative</fullName>
    </submittedName>
</protein>
<dbReference type="InterPro" id="IPR009081">
    <property type="entry name" value="PP-bd_ACP"/>
</dbReference>
<dbReference type="Pfam" id="PF00109">
    <property type="entry name" value="ketoacyl-synt"/>
    <property type="match status" value="1"/>
</dbReference>
<dbReference type="InterPro" id="IPR000873">
    <property type="entry name" value="AMP-dep_synth/lig_dom"/>
</dbReference>
<evidence type="ECO:0000256" key="4">
    <source>
        <dbReference type="ARBA" id="ARBA00022603"/>
    </source>
</evidence>
<dbReference type="InterPro" id="IPR049552">
    <property type="entry name" value="PKS_DH_N"/>
</dbReference>
<feature type="domain" description="Ketosynthase family 3 (KS3)" evidence="12">
    <location>
        <begin position="6"/>
        <end position="428"/>
    </location>
</feature>
<keyword evidence="4" id="KW-0489">Methyltransferase</keyword>
<dbReference type="SMART" id="SM00825">
    <property type="entry name" value="PKS_KS"/>
    <property type="match status" value="1"/>
</dbReference>
<dbReference type="InterPro" id="IPR020841">
    <property type="entry name" value="PKS_Beta-ketoAc_synthase_dom"/>
</dbReference>
<dbReference type="Pfam" id="PF02801">
    <property type="entry name" value="Ketoacyl-synt_C"/>
    <property type="match status" value="1"/>
</dbReference>
<dbReference type="InterPro" id="IPR042099">
    <property type="entry name" value="ANL_N_sf"/>
</dbReference>
<dbReference type="SUPFAM" id="SSF52151">
    <property type="entry name" value="FabD/lysophospholipase-like"/>
    <property type="match status" value="1"/>
</dbReference>
<dbReference type="InterPro" id="IPR013217">
    <property type="entry name" value="Methyltransf_12"/>
</dbReference>
<dbReference type="Pfam" id="PF00501">
    <property type="entry name" value="AMP-binding"/>
    <property type="match status" value="1"/>
</dbReference>
<evidence type="ECO:0000256" key="3">
    <source>
        <dbReference type="ARBA" id="ARBA00022598"/>
    </source>
</evidence>
<dbReference type="HOGENOM" id="CLU_000022_37_1_1"/>
<dbReference type="InterPro" id="IPR023213">
    <property type="entry name" value="CAT-like_dom_sf"/>
</dbReference>
<dbReference type="InterPro" id="IPR042104">
    <property type="entry name" value="PKS_dehydratase_sf"/>
</dbReference>
<evidence type="ECO:0000256" key="9">
    <source>
        <dbReference type="PROSITE-ProRule" id="PRU01363"/>
    </source>
</evidence>
<dbReference type="SUPFAM" id="SSF53901">
    <property type="entry name" value="Thiolase-like"/>
    <property type="match status" value="1"/>
</dbReference>
<dbReference type="CDD" id="cd02440">
    <property type="entry name" value="AdoMet_MTases"/>
    <property type="match status" value="1"/>
</dbReference>
<dbReference type="GO" id="GO:0004315">
    <property type="term" value="F:3-oxoacyl-[acyl-carrier-protein] synthase activity"/>
    <property type="evidence" value="ECO:0007669"/>
    <property type="project" value="InterPro"/>
</dbReference>
<dbReference type="SUPFAM" id="SSF52777">
    <property type="entry name" value="CoA-dependent acyltransferases"/>
    <property type="match status" value="2"/>
</dbReference>
<dbReference type="SMART" id="SM00827">
    <property type="entry name" value="PKS_AT"/>
    <property type="match status" value="1"/>
</dbReference>
<dbReference type="Gene3D" id="3.30.559.30">
    <property type="entry name" value="Nonribosomal peptide synthetase, condensation domain"/>
    <property type="match status" value="1"/>
</dbReference>
<dbReference type="Pfam" id="PF16197">
    <property type="entry name" value="KAsynt_C_assoc"/>
    <property type="match status" value="1"/>
</dbReference>
<dbReference type="CDD" id="cd05930">
    <property type="entry name" value="A_NRPS"/>
    <property type="match status" value="1"/>
</dbReference>
<keyword evidence="1" id="KW-0596">Phosphopantetheine</keyword>
<feature type="active site" description="Proton acceptor; for dehydratase activity" evidence="9">
    <location>
        <position position="962"/>
    </location>
</feature>
<dbReference type="InterPro" id="IPR001227">
    <property type="entry name" value="Ac_transferase_dom_sf"/>
</dbReference>
<dbReference type="SMART" id="SM00826">
    <property type="entry name" value="PKS_DH"/>
    <property type="match status" value="1"/>
</dbReference>
<dbReference type="Gene3D" id="3.40.50.12780">
    <property type="entry name" value="N-terminal domain of ligase-like"/>
    <property type="match status" value="1"/>
</dbReference>
<dbReference type="Gene3D" id="3.40.366.10">
    <property type="entry name" value="Malonyl-Coenzyme A Acyl Carrier Protein, domain 2"/>
    <property type="match status" value="1"/>
</dbReference>
<dbReference type="Pfam" id="PF00668">
    <property type="entry name" value="Condensation"/>
    <property type="match status" value="1"/>
</dbReference>
<dbReference type="eggNOG" id="KOG1178">
    <property type="taxonomic scope" value="Eukaryota"/>
</dbReference>
<dbReference type="PROSITE" id="PS50075">
    <property type="entry name" value="CARRIER"/>
    <property type="match status" value="2"/>
</dbReference>
<dbReference type="Gene3D" id="3.30.300.30">
    <property type="match status" value="1"/>
</dbReference>
<dbReference type="Pfam" id="PF08242">
    <property type="entry name" value="Methyltransf_12"/>
    <property type="match status" value="1"/>
</dbReference>
<keyword evidence="7" id="KW-0511">Multifunctional enzyme</keyword>
<name>K9FD58_PEND2</name>
<dbReference type="GO" id="GO:0030639">
    <property type="term" value="P:polyketide biosynthetic process"/>
    <property type="evidence" value="ECO:0007669"/>
    <property type="project" value="UniProtKB-ARBA"/>
</dbReference>
<dbReference type="InterPro" id="IPR013968">
    <property type="entry name" value="PKS_KR"/>
</dbReference>
<dbReference type="CDD" id="cd19532">
    <property type="entry name" value="C_PKS-NRPS"/>
    <property type="match status" value="1"/>
</dbReference>
<dbReference type="Pfam" id="PF08659">
    <property type="entry name" value="KR"/>
    <property type="match status" value="1"/>
</dbReference>
<dbReference type="GO" id="GO:0006633">
    <property type="term" value="P:fatty acid biosynthetic process"/>
    <property type="evidence" value="ECO:0007669"/>
    <property type="project" value="InterPro"/>
</dbReference>
<dbReference type="Pfam" id="PF14765">
    <property type="entry name" value="PS-DH"/>
    <property type="match status" value="1"/>
</dbReference>
<dbReference type="GO" id="GO:0016874">
    <property type="term" value="F:ligase activity"/>
    <property type="evidence" value="ECO:0007669"/>
    <property type="project" value="UniProtKB-KW"/>
</dbReference>
<dbReference type="InterPro" id="IPR049900">
    <property type="entry name" value="PKS_mFAS_DH"/>
</dbReference>
<reference evidence="15" key="1">
    <citation type="journal article" date="2012" name="BMC Genomics">
        <title>Genome sequence of the necrotrophic fungus Penicillium digitatum, the main postharvest pathogen of citrus.</title>
        <authorList>
            <person name="Marcet-Houben M."/>
            <person name="Ballester A.-R."/>
            <person name="de la Fuente B."/>
            <person name="Harries E."/>
            <person name="Marcos J.F."/>
            <person name="Gonzalez-Candelas L."/>
            <person name="Gabaldon T."/>
        </authorList>
    </citation>
    <scope>NUCLEOTIDE SEQUENCE [LARGE SCALE GENOMIC DNA]</scope>
    <source>
        <strain evidence="15">PHI26 / CECT 20796</strain>
    </source>
</reference>
<dbReference type="CDD" id="cd00833">
    <property type="entry name" value="PKS"/>
    <property type="match status" value="1"/>
</dbReference>
<evidence type="ECO:0000256" key="5">
    <source>
        <dbReference type="ARBA" id="ARBA00022679"/>
    </source>
</evidence>
<dbReference type="SUPFAM" id="SSF56801">
    <property type="entry name" value="Acetyl-CoA synthetase-like"/>
    <property type="match status" value="1"/>
</dbReference>
<dbReference type="SMART" id="SM00822">
    <property type="entry name" value="PKS_KR"/>
    <property type="match status" value="1"/>
</dbReference>
<gene>
    <name evidence="14" type="ORF">PDIG_78750</name>
</gene>
<evidence type="ECO:0000259" key="12">
    <source>
        <dbReference type="PROSITE" id="PS52004"/>
    </source>
</evidence>
<dbReference type="SMART" id="SM00823">
    <property type="entry name" value="PKS_PP"/>
    <property type="match status" value="2"/>
</dbReference>
<evidence type="ECO:0000259" key="13">
    <source>
        <dbReference type="PROSITE" id="PS52019"/>
    </source>
</evidence>
<dbReference type="InterPro" id="IPR013120">
    <property type="entry name" value="FAR_NAD-bd"/>
</dbReference>
<dbReference type="Pfam" id="PF21089">
    <property type="entry name" value="PKS_DH_N"/>
    <property type="match status" value="1"/>
</dbReference>
<dbReference type="SUPFAM" id="SSF47336">
    <property type="entry name" value="ACP-like"/>
    <property type="match status" value="2"/>
</dbReference>
<sequence length="4037" mass="441706">MLLSEKEPIAVIGMACRFPGGCDSPSKLWELIKSPRDLSKRIPTDRYDTTGFYHANGSQHGASDATKAYFIEEDVTRFDNGFFNIQPAEAEAIDPQQRLVMETVYDSLCAGGQTIEALKGSKTAVYVGMMCDDWNQLVNRDWDLMQTYAATGQSRAIISNRVSYFFDWHGPSMTIDTACSSSLVAVHQAVTALRNSECPIAIAAGANLIIAPGMFIAESNLHMLSPTGSSKMWDAAADGYARGEGIASVVLKPLSAALRDGDNIECIIRETAVNQDGKTAGMTMPSNIAQTELIQDTYARAGLDINDPKDRPQFFHAHGTGTPAGDPQEAEAISRSFFGDGQTAEKLYFGSIKTVIGLIGSALAMQHGFIPPNLHFKKLSDRVAPFFEHLQIPTSAVPWPATLPGQPRRTSVNSFGFGGTNAHAILEYPPKKDPVINSSLAVVPAFTPLTISAASKSTLRAMLENLRAYLQKNPSTNIRDLTHTLQTRWSTLPYRKPIVATNVEDAIKKIDGLLADDTNNTDGGFATRYYDVIRPKVLGIFTGQGAQWPRMGAQLLELSPFVSQRIAELQRALATLPDRDRPDWTLYSQLLANSKSSRLAEAALAQPLCTAVQIVLVDLLRAAGIDLCAVVGHSSGEIGAAYAAGFLSASNAIRVAYYRGLYAKLAQAGGPGAMMAVGTSYEDAQEFCELDDFVGRIQVAARNSSSSITLSGDEEVIEEAVAIFQDEGKFARRLRVDTAYHSTHMLPCAKPYLAGLARAGYSVDEGNGTTWFSSVVEGGHVMTKEDVEQSQYWVDNMTSAVLFEPAVSKVVGESGPFDMAIEFGPHPALKGPALDTIQQSTSHKIPYVGLLARNKSDVDELASALGYLWLHLGASSVDFNGFEKLISGVGSPENHILTNLPTYPFDHSRSFYSLTRVSGGHRNLHSLPHPLLGRRLVETETDEEISWRNVLRLSENNWLQGHALQGQSVFPAMGYISLAVEAVAAAAGDRKLGLIRLENVVIGRALSFDDENTGVETKITLRVVRSTSDELSARISCHSGLPFDSANPLVLNFSSIVTVSIHEPEIDMLPPARRDEINLVDAEAERLYSQFVKLGYNYSSPFTGVRSIKRKMSWAIGDIEDESGGAWEDKLLVHPGWLDSAIQTGFAAYSHPHDNRLFTLCVPTSIRSVVINPWFFADNHDRVLQYQTSSRPAPEGHMTVDIDIFSGGSSQVHPFVQFESIEMQPFAAPTPRDDAVIYTRYHYRSEAPDATSGIVNAITENDDMLFASERVAFFYLRKLEEVITESERSDAPAHFQVLLDFARRAVESVSQGRHPQIPSEALKDSPAFVRSLLSKHYGHNYMRLLDAAGDHLAEQIRSGGSVRENLVKDGLLNQFYRNLTSNQGQESANTWYARVVAQITYRFPRGHILEIGGGSGAGSTASILSSLGDSFSNYTYTEISPKALEEAQERLRGFGDRLSLVTYDPRQPAAEQGLDEERYDVVLASNSLYAVEDLDERLANVRKLLRPGGYLVILEINTNDSLSLGTILGGLPEGPSPSRRSALSLSRWDALLRRHGFSGIDTHTPFFNPSKPQWFTVFVSQAVDDRINCLRTPLISPTQNITHLVVVGGRTAAIAQLSQNVCDLLRSRYAAVTRIKSLEELNKRGLDSGSSVLSLTELDEQFLETRTEAKIDALRSVCRHGSSILWVTYEARAGRPYSSIVLGLARVLRHEYPAMTLQLLDFDAATTATPHILAEALVRLELGARFKKEQNYNLLWSIEPENHYVNGRLLIPRLLPDIDANNRYNTYRRVVSSQVDLREKMVILEPTVDGNAFELAIVSPLRVVVPSRLYGKTVTLRVESSLLQAIKIRDAGYFHLLVGTEISSGQRFAAISDVAVESRACVPVEWTVRLSAKDSNINSSLVDVASNILAQTIIASAPHFGSVVLHEASPRLKDALDIEAAREGIRAVFTTSLKKKTASNHRSPFLFIHERLPARQVQALLPRDVSLLIDFSSDAGEFDSGLMGRALGLGKDSNLEVRFTSTNFLRTKSGFSPDANEHDVDYVGQAFKASWRAVTNRARLPASFAREEVPTLPLQDTTGFPVSTDTFTLIDWSSSTVQALVRPIDHGPIFRADGTYLLVGLTGELGQSLCSWMVAHGAQNVVLTSRRPKVSQSFIDSCATQGAIIKTVSMDVTSRESVRIAHNEIRNELPPIIGVANGAMLMDDALFDDMKFESLQRTAPPKIEGSVVLDEFFYDTPLDFFILFTSLANVVGNTGQSAYIMANQFMAALAAHRRDVRGVAGSDMAISSIQGLGYFEHANHLDKDHFTRIGYRNVSEQDFLSLFAETVLAGRPGEKDGSEVCTGVSPFREGATLLSNPCFSHLLLHDAADGGRQGARGNAGKAGHPRARLMTAKSQDEAQAIIREAVIDRLKRILMIPQGESMNEKVSLVEQGVDSIMAVDARTWFLQEFDVDLPVLKILGPASTVESLIGEVTKNVPSGLLDLEKLGTVGDASPGRTPAILASAAATSAAVVPASPPINVVVETATSSEGSASPRGIPTPQSSADTPPETPLNKPLDLSDAFKQKELSDVAPMQQLENSKRKAVLGCSTEIVEPMTFGQKRFWFLHHYIDNPTTFNIAYSFKLNGTIRTGELARAVETVADRHEALRTRFFWSNDDTKTPMQGIMSKSLVHLEAIQIDSEAQALEELDAMREQKWDLGDWKQLRLRLLSLSDTVHYLLMGTHHISMDGFSMNVLMLDINRVYNGSGIPLVPLAAGSQARDFGQQQLLAYEAGKFQPAIMYYRQALKSIDLSRPVELLSFARSQIRHPLESYNSTVTRVRLDSQTTARLKSLARSHRSTSFHAYLAALQALLFRLLPTETTEKLIIGIADANRIDGKFMGSIGNFLNVLPVLFDRNSGGCTFGQAIEDTRNNVYATLEHSGLPFDLLLDELAVPRSNAHPPVCQIFMDYKLFTREQAEMPWAGCKVSEHKWHPARGAYDIALEIVEDRESALLAIHTQEALYSKEATDLLMRSYVNVLKEVVKQGGEKTKVEKLEKWDMTDVKTALELGKGSDLPLQWPTVAHRIDEVIAQFPDNLAVKDGFGRALTYAALDEQVESIARALRERIPDQSTEQSIVGVFQTPSADWISSLVAILRVGAIYLPLDLKVSTSRLNCYVNATRPSCILVDKNTSERLQEIGVDSESTVAIINVSDLPLAAEIKKGRTVTVAQSNRPAYIIFTSGSTGEPKGIVVKHASFRAMVEGFVREWDITNLGRVVLQQFALTSDGSLKQIASAITTGGCLLVAPADARGDPTELTRLMAEHNVTFTVATPSEYNMWFRFASDGLRRCTSWTSAWFGGERSPPSLVDSFRELSKVLPNLRFYTTYGPTEASVSTMKGVADVNDPHLTVPVPGRVLPNYAVYVLDGELQPVPVGVPGEIVIGGAGVGLNEYLNRPEATAKQFIADPFAPHDKHCSGWGRMYLTGDYGRLDARGLLAVEGRVAGDAQVKVRGFRIELAEIEAVIIKEAGGALALAVVTLRTGEEDHDDILSAHVVIQNSHENSEAQVAKIIGQLRTRLNSSLPQYMVPAIIVPVSEVPLTAHGKVDRKAVQALALPEVKSSIANQPELQQDWTSNERRLADLWASVLPVHSLASEALSSQSNFFRVGGNSLLLVKLQATIKDAFGGAPRLSKLMSTPELGGMATLLENEGASLDWDKEIALDLSDGIPAIGQQARGLKKSVTGLRILVTGATGSLGKQLIPHLEANERVTQIIILARPIEGRESSGLFSNLWGKIQILSTELPSLPADETPELAELDVILHIAADRNFWDGYDALKPVNVTSTKALARLALRTGAKLHVLSSGAVADYQTDDRCDLPRPDPAHGYVSSKWVAERYLASAAHHLGLQVTAHRPTKTVMDGNHVISPELNEIEHALVRAYLEISPRLGVRPDFARLGGTFDVAPLDDVAVAVATAVTQDDNSGHAMCTLDYPGTAVLRTDVTAAYAEELFQRKENKAIWSLPAVPALHWVGQAKRAGLFEWFITAQELVVTDSDGRRAVSKR</sequence>
<dbReference type="InterPro" id="IPR014031">
    <property type="entry name" value="Ketoacyl_synth_C"/>
</dbReference>
<evidence type="ECO:0000256" key="10">
    <source>
        <dbReference type="SAM" id="MobiDB-lite"/>
    </source>
</evidence>
<dbReference type="GO" id="GO:0008168">
    <property type="term" value="F:methyltransferase activity"/>
    <property type="evidence" value="ECO:0007669"/>
    <property type="project" value="UniProtKB-KW"/>
</dbReference>
<dbReference type="InterPro" id="IPR016036">
    <property type="entry name" value="Malonyl_transacylase_ACP-bd"/>
</dbReference>
<feature type="active site" description="Proton donor; for dehydratase activity" evidence="9">
    <location>
        <position position="1139"/>
    </location>
</feature>
<feature type="region of interest" description="Disordered" evidence="10">
    <location>
        <begin position="2525"/>
        <end position="2554"/>
    </location>
</feature>
<comment type="caution">
    <text evidence="14">The sequence shown here is derived from an EMBL/GenBank/DDBJ whole genome shotgun (WGS) entry which is preliminary data.</text>
</comment>
<dbReference type="InterPro" id="IPR020845">
    <property type="entry name" value="AMP-binding_CS"/>
</dbReference>
<dbReference type="Gene3D" id="1.10.1200.10">
    <property type="entry name" value="ACP-like"/>
    <property type="match status" value="2"/>
</dbReference>
<dbReference type="EMBL" id="AKCT01000295">
    <property type="protein sequence ID" value="EKV06097.1"/>
    <property type="molecule type" value="Genomic_DNA"/>
</dbReference>
<dbReference type="SUPFAM" id="SSF51735">
    <property type="entry name" value="NAD(P)-binding Rossmann-fold domains"/>
    <property type="match status" value="3"/>
</dbReference>
<dbReference type="InterPro" id="IPR050091">
    <property type="entry name" value="PKS_NRPS_Biosynth_Enz"/>
</dbReference>